<dbReference type="Pfam" id="PF01798">
    <property type="entry name" value="Nop"/>
    <property type="match status" value="1"/>
</dbReference>
<accession>X0YX45</accession>
<dbReference type="InterPro" id="IPR042239">
    <property type="entry name" value="Nop_C"/>
</dbReference>
<protein>
    <recommendedName>
        <fullName evidence="1">Nop domain-containing protein</fullName>
    </recommendedName>
</protein>
<organism evidence="2">
    <name type="scientific">marine sediment metagenome</name>
    <dbReference type="NCBI Taxonomy" id="412755"/>
    <lineage>
        <taxon>unclassified sequences</taxon>
        <taxon>metagenomes</taxon>
        <taxon>ecological metagenomes</taxon>
    </lineage>
</organism>
<gene>
    <name evidence="2" type="ORF">S01H4_14335</name>
</gene>
<proteinExistence type="predicted"/>
<reference evidence="2" key="1">
    <citation type="journal article" date="2014" name="Front. Microbiol.">
        <title>High frequency of phylogenetically diverse reductive dehalogenase-homologous genes in deep subseafloor sedimentary metagenomes.</title>
        <authorList>
            <person name="Kawai M."/>
            <person name="Futagami T."/>
            <person name="Toyoda A."/>
            <person name="Takaki Y."/>
            <person name="Nishi S."/>
            <person name="Hori S."/>
            <person name="Arai W."/>
            <person name="Tsubouchi T."/>
            <person name="Morono Y."/>
            <person name="Uchiyama I."/>
            <person name="Ito T."/>
            <person name="Fujiyama A."/>
            <person name="Inagaki F."/>
            <person name="Takami H."/>
        </authorList>
    </citation>
    <scope>NUCLEOTIDE SEQUENCE</scope>
    <source>
        <strain evidence="2">Expedition CK06-06</strain>
    </source>
</reference>
<dbReference type="EMBL" id="BART01006289">
    <property type="protein sequence ID" value="GAG60795.1"/>
    <property type="molecule type" value="Genomic_DNA"/>
</dbReference>
<dbReference type="PANTHER" id="PTHR10894">
    <property type="entry name" value="NUCLEOLAR PROTEIN 5 NUCLEOLAR PROTEIN NOP5 NOP58"/>
    <property type="match status" value="1"/>
</dbReference>
<evidence type="ECO:0000313" key="2">
    <source>
        <dbReference type="EMBL" id="GAG60795.1"/>
    </source>
</evidence>
<dbReference type="PANTHER" id="PTHR10894:SF0">
    <property type="entry name" value="NUCLEOLAR PROTEIN 56"/>
    <property type="match status" value="1"/>
</dbReference>
<comment type="caution">
    <text evidence="2">The sequence shown here is derived from an EMBL/GenBank/DDBJ whole genome shotgun (WGS) entry which is preliminary data.</text>
</comment>
<dbReference type="SUPFAM" id="SSF89124">
    <property type="entry name" value="Nop domain"/>
    <property type="match status" value="1"/>
</dbReference>
<dbReference type="GO" id="GO:0030515">
    <property type="term" value="F:snoRNA binding"/>
    <property type="evidence" value="ECO:0007669"/>
    <property type="project" value="InterPro"/>
</dbReference>
<name>X0YX45_9ZZZZ</name>
<evidence type="ECO:0000259" key="1">
    <source>
        <dbReference type="PROSITE" id="PS51358"/>
    </source>
</evidence>
<sequence length="116" mass="13342">MKKLAFMPASRIQLLGAEKALYRFLKTGEKRPKHGLIFQWNQIRSAKPWIRGKIARVVAGKIGLAAKIDFFSGEFIGEKFAKEIELKINEIEVKYPNPSKKAEPVKSKKMKSKKRR</sequence>
<dbReference type="InterPro" id="IPR002687">
    <property type="entry name" value="Nop_dom"/>
</dbReference>
<feature type="domain" description="Nop" evidence="1">
    <location>
        <begin position="1"/>
        <end position="93"/>
    </location>
</feature>
<dbReference type="InterPro" id="IPR045056">
    <property type="entry name" value="Nop56/Nop58"/>
</dbReference>
<dbReference type="GO" id="GO:0032040">
    <property type="term" value="C:small-subunit processome"/>
    <property type="evidence" value="ECO:0007669"/>
    <property type="project" value="InterPro"/>
</dbReference>
<dbReference type="AlphaFoldDB" id="X0YX45"/>
<dbReference type="GO" id="GO:0031428">
    <property type="term" value="C:box C/D methylation guide snoRNP complex"/>
    <property type="evidence" value="ECO:0007669"/>
    <property type="project" value="InterPro"/>
</dbReference>
<dbReference type="InterPro" id="IPR036070">
    <property type="entry name" value="Nop_dom_sf"/>
</dbReference>
<dbReference type="Gene3D" id="1.10.246.90">
    <property type="entry name" value="Nop domain"/>
    <property type="match status" value="1"/>
</dbReference>
<dbReference type="PROSITE" id="PS51358">
    <property type="entry name" value="NOP"/>
    <property type="match status" value="1"/>
</dbReference>